<proteinExistence type="predicted"/>
<gene>
    <name evidence="1" type="ORF">GHT09_012974</name>
    <name evidence="2" type="ORF">MONAX_5E043441</name>
</gene>
<dbReference type="EMBL" id="CABDUW010001026">
    <property type="protein sequence ID" value="VTJ78012.1"/>
    <property type="molecule type" value="Genomic_DNA"/>
</dbReference>
<evidence type="ECO:0000313" key="1">
    <source>
        <dbReference type="EMBL" id="KAF7462280.1"/>
    </source>
</evidence>
<evidence type="ECO:0000313" key="3">
    <source>
        <dbReference type="Proteomes" id="UP000335636"/>
    </source>
</evidence>
<dbReference type="AlphaFoldDB" id="A0A5E4CAY4"/>
<keyword evidence="3" id="KW-1185">Reference proteome</keyword>
<name>A0A5E4CAY4_MARMO</name>
<reference evidence="2 3" key="1">
    <citation type="submission" date="2019-04" db="EMBL/GenBank/DDBJ databases">
        <authorList>
            <person name="Alioto T."/>
            <person name="Alioto T."/>
        </authorList>
    </citation>
    <scope>NUCLEOTIDE SEQUENCE [LARGE SCALE GENOMIC DNA]</scope>
</reference>
<reference evidence="1" key="2">
    <citation type="submission" date="2020-08" db="EMBL/GenBank/DDBJ databases">
        <authorList>
            <person name="Shumante A."/>
            <person name="Zimin A.V."/>
            <person name="Puiu D."/>
            <person name="Salzberg S.L."/>
        </authorList>
    </citation>
    <scope>NUCLEOTIDE SEQUENCE</scope>
    <source>
        <strain evidence="1">WC2-LM</strain>
        <tissue evidence="1">Liver</tissue>
    </source>
</reference>
<dbReference type="EMBL" id="WJEC01008432">
    <property type="protein sequence ID" value="KAF7462280.1"/>
    <property type="molecule type" value="Genomic_DNA"/>
</dbReference>
<sequence length="79" mass="8118">MSPPPLPAAPLLLASATSEPRGQREVGRMPPGVGKFGALVPLEFPIVAHSGAAPGPASASSLRRCAEALCARSDPYWVQ</sequence>
<dbReference type="Proteomes" id="UP000662637">
    <property type="component" value="Unassembled WGS sequence"/>
</dbReference>
<accession>A0A5E4CAY4</accession>
<protein>
    <submittedName>
        <fullName evidence="2">Uncharacterized protein</fullName>
    </submittedName>
</protein>
<dbReference type="Proteomes" id="UP000335636">
    <property type="component" value="Unassembled WGS sequence"/>
</dbReference>
<organism evidence="2 3">
    <name type="scientific">Marmota monax</name>
    <name type="common">Woodchuck</name>
    <dbReference type="NCBI Taxonomy" id="9995"/>
    <lineage>
        <taxon>Eukaryota</taxon>
        <taxon>Metazoa</taxon>
        <taxon>Chordata</taxon>
        <taxon>Craniata</taxon>
        <taxon>Vertebrata</taxon>
        <taxon>Euteleostomi</taxon>
        <taxon>Mammalia</taxon>
        <taxon>Eutheria</taxon>
        <taxon>Euarchontoglires</taxon>
        <taxon>Glires</taxon>
        <taxon>Rodentia</taxon>
        <taxon>Sciuromorpha</taxon>
        <taxon>Sciuridae</taxon>
        <taxon>Xerinae</taxon>
        <taxon>Marmotini</taxon>
        <taxon>Marmota</taxon>
    </lineage>
</organism>
<evidence type="ECO:0000313" key="2">
    <source>
        <dbReference type="EMBL" id="VTJ78012.1"/>
    </source>
</evidence>